<dbReference type="InterPro" id="IPR026960">
    <property type="entry name" value="RVT-Znf"/>
</dbReference>
<dbReference type="InterPro" id="IPR053151">
    <property type="entry name" value="RNase_H-like"/>
</dbReference>
<dbReference type="InterPro" id="IPR044730">
    <property type="entry name" value="RNase_H-like_dom_plant"/>
</dbReference>
<proteinExistence type="predicted"/>
<dbReference type="SUPFAM" id="SSF53098">
    <property type="entry name" value="Ribonuclease H-like"/>
    <property type="match status" value="1"/>
</dbReference>
<evidence type="ECO:0008006" key="5">
    <source>
        <dbReference type="Google" id="ProtNLM"/>
    </source>
</evidence>
<keyword evidence="4" id="KW-1185">Reference proteome</keyword>
<evidence type="ECO:0000313" key="4">
    <source>
        <dbReference type="Proteomes" id="UP001165190"/>
    </source>
</evidence>
<dbReference type="OrthoDB" id="978287at2759"/>
<evidence type="ECO:0000313" key="3">
    <source>
        <dbReference type="EMBL" id="GMI71696.1"/>
    </source>
</evidence>
<dbReference type="Pfam" id="PF13456">
    <property type="entry name" value="RVT_3"/>
    <property type="match status" value="1"/>
</dbReference>
<evidence type="ECO:0000259" key="2">
    <source>
        <dbReference type="Pfam" id="PF13966"/>
    </source>
</evidence>
<dbReference type="PANTHER" id="PTHR47723:SF19">
    <property type="entry name" value="POLYNUCLEOTIDYL TRANSFERASE, RIBONUCLEASE H-LIKE SUPERFAMILY PROTEIN"/>
    <property type="match status" value="1"/>
</dbReference>
<dbReference type="InterPro" id="IPR012337">
    <property type="entry name" value="RNaseH-like_sf"/>
</dbReference>
<dbReference type="Gene3D" id="3.30.420.10">
    <property type="entry name" value="Ribonuclease H-like superfamily/Ribonuclease H"/>
    <property type="match status" value="1"/>
</dbReference>
<dbReference type="Proteomes" id="UP001165190">
    <property type="component" value="Unassembled WGS sequence"/>
</dbReference>
<dbReference type="InterPro" id="IPR002156">
    <property type="entry name" value="RNaseH_domain"/>
</dbReference>
<organism evidence="3 4">
    <name type="scientific">Hibiscus trionum</name>
    <name type="common">Flower of an hour</name>
    <dbReference type="NCBI Taxonomy" id="183268"/>
    <lineage>
        <taxon>Eukaryota</taxon>
        <taxon>Viridiplantae</taxon>
        <taxon>Streptophyta</taxon>
        <taxon>Embryophyta</taxon>
        <taxon>Tracheophyta</taxon>
        <taxon>Spermatophyta</taxon>
        <taxon>Magnoliopsida</taxon>
        <taxon>eudicotyledons</taxon>
        <taxon>Gunneridae</taxon>
        <taxon>Pentapetalae</taxon>
        <taxon>rosids</taxon>
        <taxon>malvids</taxon>
        <taxon>Malvales</taxon>
        <taxon>Malvaceae</taxon>
        <taxon>Malvoideae</taxon>
        <taxon>Hibiscus</taxon>
    </lineage>
</organism>
<dbReference type="EMBL" id="BSYR01000010">
    <property type="protein sequence ID" value="GMI71696.1"/>
    <property type="molecule type" value="Genomic_DNA"/>
</dbReference>
<comment type="caution">
    <text evidence="3">The sequence shown here is derived from an EMBL/GenBank/DDBJ whole genome shotgun (WGS) entry which is preliminary data.</text>
</comment>
<dbReference type="PANTHER" id="PTHR47723">
    <property type="entry name" value="OS05G0353850 PROTEIN"/>
    <property type="match status" value="1"/>
</dbReference>
<sequence>MRRRLSGWVAQSLSLAGRVTLAKSALQAISSYVMQATWLPKGLCKEMEKLIRRFVWGGSDEKRGVSLVSWDVMQKPMEDGGMGMKDLGRQNEAFLMKVGFELVMNSDKLLVRVLRDKYNRQGGVPVSIARGSCSRLWRGLSRIWDEIKSCVCWNVRDRGTTDFWYDVLLGNEGPLSAFYILQGSPPPTKVAAMVTEEGVWDWNLLNQLLPSSIVQLFVAVPPPRPGGEDQHIWKLIWALNLPNRVQMFLWLVLRKGLLTNMERQRRHMCADGVCAVCRMGSEDIDHVLRRCPFARQVWRQVVPVQCIAGFEAMHFDEWLACNLRNEGRFPDGQSPWVTRFAVICWHLWKRRCSLVMDVGFVETRAFVPMCIETAVEFSKASAAVNTGNRRAVRLVRWQRPPEGWLKTNADGAVYGSLGCAMVGGVLRDENGQWIFGFSRKVGRCSVLRAKLWAIYDILSHVWRIGHRRVVVETDNLEVASMLRNESSALRGDTLVDLIVGMLCRDWEIVVQHVGREGNRVADFLSRLLKRDERCELWLLEPLQAVLGLLDADRRN</sequence>
<dbReference type="CDD" id="cd06222">
    <property type="entry name" value="RNase_H_like"/>
    <property type="match status" value="1"/>
</dbReference>
<accession>A0A9W7H7Q7</accession>
<name>A0A9W7H7Q7_HIBTR</name>
<feature type="domain" description="RNase H type-1" evidence="1">
    <location>
        <begin position="408"/>
        <end position="525"/>
    </location>
</feature>
<dbReference type="AlphaFoldDB" id="A0A9W7H7Q7"/>
<dbReference type="GO" id="GO:0003676">
    <property type="term" value="F:nucleic acid binding"/>
    <property type="evidence" value="ECO:0007669"/>
    <property type="project" value="InterPro"/>
</dbReference>
<feature type="domain" description="Reverse transcriptase zinc-binding" evidence="2">
    <location>
        <begin position="226"/>
        <end position="298"/>
    </location>
</feature>
<evidence type="ECO:0000259" key="1">
    <source>
        <dbReference type="Pfam" id="PF13456"/>
    </source>
</evidence>
<dbReference type="Pfam" id="PF13966">
    <property type="entry name" value="zf-RVT"/>
    <property type="match status" value="1"/>
</dbReference>
<reference evidence="3" key="1">
    <citation type="submission" date="2023-05" db="EMBL/GenBank/DDBJ databases">
        <title>Genome and transcriptome analyses reveal genes involved in the formation of fine ridges on petal epidermal cells in Hibiscus trionum.</title>
        <authorList>
            <person name="Koshimizu S."/>
            <person name="Masuda S."/>
            <person name="Ishii T."/>
            <person name="Shirasu K."/>
            <person name="Hoshino A."/>
            <person name="Arita M."/>
        </authorList>
    </citation>
    <scope>NUCLEOTIDE SEQUENCE</scope>
    <source>
        <strain evidence="3">Hamamatsu line</strain>
    </source>
</reference>
<dbReference type="GO" id="GO:0004523">
    <property type="term" value="F:RNA-DNA hybrid ribonuclease activity"/>
    <property type="evidence" value="ECO:0007669"/>
    <property type="project" value="InterPro"/>
</dbReference>
<gene>
    <name evidence="3" type="ORF">HRI_000838900</name>
</gene>
<dbReference type="InterPro" id="IPR036397">
    <property type="entry name" value="RNaseH_sf"/>
</dbReference>
<protein>
    <recommendedName>
        <fullName evidence="5">RNase H type-1 domain-containing protein</fullName>
    </recommendedName>
</protein>